<feature type="domain" description="Fibronectin type-III" evidence="3">
    <location>
        <begin position="30"/>
        <end position="121"/>
    </location>
</feature>
<reference evidence="4" key="1">
    <citation type="submission" date="2022-01" db="EMBL/GenBank/DDBJ databases">
        <authorList>
            <person name="King R."/>
        </authorList>
    </citation>
    <scope>NUCLEOTIDE SEQUENCE</scope>
</reference>
<keyword evidence="2" id="KW-0732">Signal</keyword>
<feature type="signal peptide" evidence="2">
    <location>
        <begin position="1"/>
        <end position="17"/>
    </location>
</feature>
<proteinExistence type="predicted"/>
<dbReference type="Proteomes" id="UP001152798">
    <property type="component" value="Chromosome 2"/>
</dbReference>
<evidence type="ECO:0000259" key="3">
    <source>
        <dbReference type="PROSITE" id="PS50853"/>
    </source>
</evidence>
<keyword evidence="5" id="KW-1185">Reference proteome</keyword>
<protein>
    <recommendedName>
        <fullName evidence="3">Fibronectin type-III domain-containing protein</fullName>
    </recommendedName>
</protein>
<dbReference type="SUPFAM" id="SSF49265">
    <property type="entry name" value="Fibronectin type III"/>
    <property type="match status" value="1"/>
</dbReference>
<evidence type="ECO:0000313" key="5">
    <source>
        <dbReference type="Proteomes" id="UP001152798"/>
    </source>
</evidence>
<sequence length="267" mass="29997">MLLFAITATILVGKVLGHYCDSRECPGFSLIKAVNIESVSAESLEITWIPKENYTIEKYEVHWYSTYNCDKCTGQISLVNITSLKLNVQACKTYFFEVYAFEENSTVTAPGLISQITVADPLQQGTAVRVSGKWAILRWVLVCDCPNSIFLAVCFGPNIITQTKTYHPDRVVIFNVSVLQENSTYVCVSYTVNAAGSSLPSWPIIFTTVQESLEENIGNGGIECRFSIILLIIGLLVLLIGFFIYFTKRQVLKLPWRRSYDVTQTRI</sequence>
<keyword evidence="1" id="KW-0472">Membrane</keyword>
<evidence type="ECO:0000256" key="2">
    <source>
        <dbReference type="SAM" id="SignalP"/>
    </source>
</evidence>
<gene>
    <name evidence="4" type="ORF">NEZAVI_LOCUS4420</name>
</gene>
<dbReference type="Gene3D" id="2.60.40.10">
    <property type="entry name" value="Immunoglobulins"/>
    <property type="match status" value="1"/>
</dbReference>
<evidence type="ECO:0000256" key="1">
    <source>
        <dbReference type="SAM" id="Phobius"/>
    </source>
</evidence>
<dbReference type="InterPro" id="IPR003961">
    <property type="entry name" value="FN3_dom"/>
</dbReference>
<dbReference type="InterPro" id="IPR036116">
    <property type="entry name" value="FN3_sf"/>
</dbReference>
<name>A0A9P0E8Y4_NEZVI</name>
<dbReference type="AlphaFoldDB" id="A0A9P0E8Y4"/>
<organism evidence="4 5">
    <name type="scientific">Nezara viridula</name>
    <name type="common">Southern green stink bug</name>
    <name type="synonym">Cimex viridulus</name>
    <dbReference type="NCBI Taxonomy" id="85310"/>
    <lineage>
        <taxon>Eukaryota</taxon>
        <taxon>Metazoa</taxon>
        <taxon>Ecdysozoa</taxon>
        <taxon>Arthropoda</taxon>
        <taxon>Hexapoda</taxon>
        <taxon>Insecta</taxon>
        <taxon>Pterygota</taxon>
        <taxon>Neoptera</taxon>
        <taxon>Paraneoptera</taxon>
        <taxon>Hemiptera</taxon>
        <taxon>Heteroptera</taxon>
        <taxon>Panheteroptera</taxon>
        <taxon>Pentatomomorpha</taxon>
        <taxon>Pentatomoidea</taxon>
        <taxon>Pentatomidae</taxon>
        <taxon>Pentatominae</taxon>
        <taxon>Nezara</taxon>
    </lineage>
</organism>
<dbReference type="OrthoDB" id="6596668at2759"/>
<dbReference type="PROSITE" id="PS50853">
    <property type="entry name" value="FN3"/>
    <property type="match status" value="1"/>
</dbReference>
<dbReference type="InterPro" id="IPR013783">
    <property type="entry name" value="Ig-like_fold"/>
</dbReference>
<keyword evidence="1" id="KW-1133">Transmembrane helix</keyword>
<feature type="transmembrane region" description="Helical" evidence="1">
    <location>
        <begin position="226"/>
        <end position="247"/>
    </location>
</feature>
<dbReference type="EMBL" id="OV725078">
    <property type="protein sequence ID" value="CAH1393806.1"/>
    <property type="molecule type" value="Genomic_DNA"/>
</dbReference>
<accession>A0A9P0E8Y4</accession>
<feature type="chain" id="PRO_5040458472" description="Fibronectin type-III domain-containing protein" evidence="2">
    <location>
        <begin position="18"/>
        <end position="267"/>
    </location>
</feature>
<evidence type="ECO:0000313" key="4">
    <source>
        <dbReference type="EMBL" id="CAH1393806.1"/>
    </source>
</evidence>
<keyword evidence="1" id="KW-0812">Transmembrane</keyword>